<keyword evidence="4 9" id="KW-0238">DNA-binding</keyword>
<feature type="domain" description="HTH luxR-type" evidence="7">
    <location>
        <begin position="148"/>
        <end position="213"/>
    </location>
</feature>
<dbReference type="PANTHER" id="PTHR43214:SF39">
    <property type="entry name" value="TRANSCRIPTIONAL REGULATORY PROTEIN DEGU"/>
    <property type="match status" value="1"/>
</dbReference>
<dbReference type="CDD" id="cd17535">
    <property type="entry name" value="REC_NarL-like"/>
    <property type="match status" value="1"/>
</dbReference>
<dbReference type="AlphaFoldDB" id="A0A553SLK0"/>
<evidence type="ECO:0000313" key="9">
    <source>
        <dbReference type="EMBL" id="TRZ37869.1"/>
    </source>
</evidence>
<dbReference type="Pfam" id="PF00072">
    <property type="entry name" value="Response_reg"/>
    <property type="match status" value="1"/>
</dbReference>
<dbReference type="InterPro" id="IPR000792">
    <property type="entry name" value="Tscrpt_reg_LuxR_C"/>
</dbReference>
<dbReference type="PROSITE" id="PS50043">
    <property type="entry name" value="HTH_LUXR_2"/>
    <property type="match status" value="1"/>
</dbReference>
<gene>
    <name evidence="9" type="ORF">CEQ21_20800</name>
</gene>
<comment type="subcellular location">
    <subcellularLocation>
        <location evidence="1">Cytoplasm</location>
    </subcellularLocation>
</comment>
<dbReference type="RefSeq" id="WP_185766154.1">
    <property type="nucleotide sequence ID" value="NZ_RIBP01000004.1"/>
</dbReference>
<dbReference type="CDD" id="cd06170">
    <property type="entry name" value="LuxR_C_like"/>
    <property type="match status" value="1"/>
</dbReference>
<dbReference type="Gene3D" id="3.40.50.2300">
    <property type="match status" value="1"/>
</dbReference>
<evidence type="ECO:0000256" key="3">
    <source>
        <dbReference type="ARBA" id="ARBA00023015"/>
    </source>
</evidence>
<dbReference type="InterPro" id="IPR058245">
    <property type="entry name" value="NreC/VraR/RcsB-like_REC"/>
</dbReference>
<dbReference type="GO" id="GO:0005737">
    <property type="term" value="C:cytoplasm"/>
    <property type="evidence" value="ECO:0007669"/>
    <property type="project" value="UniProtKB-SubCell"/>
</dbReference>
<keyword evidence="3" id="KW-0805">Transcription regulation</keyword>
<feature type="domain" description="Response regulatory" evidence="8">
    <location>
        <begin position="3"/>
        <end position="119"/>
    </location>
</feature>
<dbReference type="PANTHER" id="PTHR43214">
    <property type="entry name" value="TWO-COMPONENT RESPONSE REGULATOR"/>
    <property type="match status" value="1"/>
</dbReference>
<evidence type="ECO:0000256" key="1">
    <source>
        <dbReference type="ARBA" id="ARBA00004496"/>
    </source>
</evidence>
<dbReference type="InterPro" id="IPR039420">
    <property type="entry name" value="WalR-like"/>
</dbReference>
<comment type="caution">
    <text evidence="9">The sequence shown here is derived from an EMBL/GenBank/DDBJ whole genome shotgun (WGS) entry which is preliminary data.</text>
</comment>
<evidence type="ECO:0000256" key="5">
    <source>
        <dbReference type="ARBA" id="ARBA00023163"/>
    </source>
</evidence>
<dbReference type="InterPro" id="IPR016032">
    <property type="entry name" value="Sig_transdc_resp-reg_C-effctor"/>
</dbReference>
<evidence type="ECO:0000313" key="10">
    <source>
        <dbReference type="Proteomes" id="UP000319837"/>
    </source>
</evidence>
<comment type="caution">
    <text evidence="6">Lacks conserved residue(s) required for the propagation of feature annotation.</text>
</comment>
<protein>
    <submittedName>
        <fullName evidence="9">DNA-binding response regulator</fullName>
    </submittedName>
</protein>
<dbReference type="PRINTS" id="PR00038">
    <property type="entry name" value="HTHLUXR"/>
</dbReference>
<dbReference type="SUPFAM" id="SSF46894">
    <property type="entry name" value="C-terminal effector domain of the bipartite response regulators"/>
    <property type="match status" value="1"/>
</dbReference>
<keyword evidence="2" id="KW-0597">Phosphoprotein</keyword>
<keyword evidence="5" id="KW-0804">Transcription</keyword>
<dbReference type="SUPFAM" id="SSF52172">
    <property type="entry name" value="CheY-like"/>
    <property type="match status" value="1"/>
</dbReference>
<sequence length="218" mass="25038">MAKIALLDKDPLAREKMRQSLRMEQSYRIVAEGQDGRFALPIMRAHNPDIFIMCSKMPNVNGVEAAKELIEEASEAKIIMVFSDEQDIELTASLRAGVMGFVSIERIEDWLKEAVRNLLSNRNYMDPYISTEVLKEYRKLSDRTKKYKSGRTSIFTTREQVVLQSLVKGKSNFEIADELHISDKTVKNHISSILKKSDTECRTRAVVKAIKYGWVKFE</sequence>
<dbReference type="GO" id="GO:0003677">
    <property type="term" value="F:DNA binding"/>
    <property type="evidence" value="ECO:0007669"/>
    <property type="project" value="UniProtKB-KW"/>
</dbReference>
<dbReference type="PROSITE" id="PS50110">
    <property type="entry name" value="RESPONSE_REGULATORY"/>
    <property type="match status" value="1"/>
</dbReference>
<dbReference type="InterPro" id="IPR011006">
    <property type="entry name" value="CheY-like_superfamily"/>
</dbReference>
<evidence type="ECO:0000256" key="2">
    <source>
        <dbReference type="ARBA" id="ARBA00022553"/>
    </source>
</evidence>
<dbReference type="GO" id="GO:0000160">
    <property type="term" value="P:phosphorelay signal transduction system"/>
    <property type="evidence" value="ECO:0007669"/>
    <property type="project" value="InterPro"/>
</dbReference>
<dbReference type="Proteomes" id="UP000319837">
    <property type="component" value="Unassembled WGS sequence"/>
</dbReference>
<evidence type="ECO:0000256" key="4">
    <source>
        <dbReference type="ARBA" id="ARBA00023125"/>
    </source>
</evidence>
<dbReference type="SMART" id="SM00448">
    <property type="entry name" value="REC"/>
    <property type="match status" value="1"/>
</dbReference>
<dbReference type="EMBL" id="RIBP01000004">
    <property type="protein sequence ID" value="TRZ37869.1"/>
    <property type="molecule type" value="Genomic_DNA"/>
</dbReference>
<evidence type="ECO:0000259" key="8">
    <source>
        <dbReference type="PROSITE" id="PS50110"/>
    </source>
</evidence>
<organism evidence="9 10">
    <name type="scientific">Niallia circulans</name>
    <name type="common">Bacillus circulans</name>
    <dbReference type="NCBI Taxonomy" id="1397"/>
    <lineage>
        <taxon>Bacteria</taxon>
        <taxon>Bacillati</taxon>
        <taxon>Bacillota</taxon>
        <taxon>Bacilli</taxon>
        <taxon>Bacillales</taxon>
        <taxon>Bacillaceae</taxon>
        <taxon>Niallia</taxon>
    </lineage>
</organism>
<dbReference type="Pfam" id="PF00196">
    <property type="entry name" value="GerE"/>
    <property type="match status" value="1"/>
</dbReference>
<dbReference type="SMART" id="SM00421">
    <property type="entry name" value="HTH_LUXR"/>
    <property type="match status" value="1"/>
</dbReference>
<accession>A0A553SLK0</accession>
<evidence type="ECO:0000256" key="6">
    <source>
        <dbReference type="PROSITE-ProRule" id="PRU00169"/>
    </source>
</evidence>
<reference evidence="10" key="1">
    <citation type="submission" date="2018-10" db="EMBL/GenBank/DDBJ databases">
        <title>FDA dAtabase for Regulatory Grade micrObial Sequences (FDA-ARGOS): Supporting development and validation of Infectious Disease Dx tests.</title>
        <authorList>
            <person name="Minogue T."/>
            <person name="Wolcott M."/>
            <person name="Wasieloski L."/>
            <person name="Aguilar W."/>
            <person name="Moore D."/>
            <person name="Tallon L."/>
            <person name="Sadzewicz L."/>
            <person name="Sengamalay N."/>
            <person name="Ott S."/>
            <person name="Godinez A."/>
            <person name="Nagaraj S."/>
            <person name="Vavikolanu K."/>
            <person name="Vyas G."/>
            <person name="Nadendla S."/>
            <person name="George J."/>
            <person name="Sichtig H."/>
        </authorList>
    </citation>
    <scope>NUCLEOTIDE SEQUENCE [LARGE SCALE GENOMIC DNA]</scope>
    <source>
        <strain evidence="10">FDAARGOS_343</strain>
    </source>
</reference>
<dbReference type="GO" id="GO:0006355">
    <property type="term" value="P:regulation of DNA-templated transcription"/>
    <property type="evidence" value="ECO:0007669"/>
    <property type="project" value="InterPro"/>
</dbReference>
<evidence type="ECO:0000259" key="7">
    <source>
        <dbReference type="PROSITE" id="PS50043"/>
    </source>
</evidence>
<proteinExistence type="predicted"/>
<dbReference type="PROSITE" id="PS00622">
    <property type="entry name" value="HTH_LUXR_1"/>
    <property type="match status" value="1"/>
</dbReference>
<name>A0A553SLK0_NIACI</name>
<dbReference type="InterPro" id="IPR001789">
    <property type="entry name" value="Sig_transdc_resp-reg_receiver"/>
</dbReference>